<protein>
    <submittedName>
        <fullName evidence="1">DUF892 family protein</fullName>
    </submittedName>
</protein>
<dbReference type="InterPro" id="IPR012347">
    <property type="entry name" value="Ferritin-like"/>
</dbReference>
<gene>
    <name evidence="1" type="ORF">E1956_43265</name>
</gene>
<dbReference type="Pfam" id="PF05974">
    <property type="entry name" value="DUF892"/>
    <property type="match status" value="1"/>
</dbReference>
<organism evidence="1 2">
    <name type="scientific">Paraburkholderia pallida</name>
    <dbReference type="NCBI Taxonomy" id="2547399"/>
    <lineage>
        <taxon>Bacteria</taxon>
        <taxon>Pseudomonadati</taxon>
        <taxon>Pseudomonadota</taxon>
        <taxon>Betaproteobacteria</taxon>
        <taxon>Burkholderiales</taxon>
        <taxon>Burkholderiaceae</taxon>
        <taxon>Paraburkholderia</taxon>
    </lineage>
</organism>
<geneLocation type="plasmid" evidence="1 2">
    <name>unnamed1</name>
</geneLocation>
<dbReference type="AlphaFoldDB" id="A0A4P7D745"/>
<dbReference type="Gene3D" id="1.20.1260.10">
    <property type="match status" value="1"/>
</dbReference>
<name>A0A4P7D745_9BURK</name>
<dbReference type="OrthoDB" id="7273732at2"/>
<reference evidence="1 2" key="1">
    <citation type="submission" date="2019-03" db="EMBL/GenBank/DDBJ databases">
        <title>Paraburkholderia sp. 7MH5, isolated from subtropical forest soil.</title>
        <authorList>
            <person name="Gao Z.-H."/>
            <person name="Qiu L.-H."/>
        </authorList>
    </citation>
    <scope>NUCLEOTIDE SEQUENCE [LARGE SCALE GENOMIC DNA]</scope>
    <source>
        <strain evidence="1 2">7MH5</strain>
        <plasmid evidence="1 2">unnamed1</plasmid>
    </source>
</reference>
<keyword evidence="1" id="KW-0614">Plasmid</keyword>
<keyword evidence="2" id="KW-1185">Reference proteome</keyword>
<dbReference type="SUPFAM" id="SSF47240">
    <property type="entry name" value="Ferritin-like"/>
    <property type="match status" value="1"/>
</dbReference>
<dbReference type="KEGG" id="ppai:E1956_43265"/>
<dbReference type="InterPro" id="IPR009078">
    <property type="entry name" value="Ferritin-like_SF"/>
</dbReference>
<dbReference type="InterPro" id="IPR010287">
    <property type="entry name" value="DUF892_YciF-like"/>
</dbReference>
<dbReference type="Proteomes" id="UP000295727">
    <property type="component" value="Plasmid unnamed1"/>
</dbReference>
<proteinExistence type="predicted"/>
<sequence length="200" mass="22682">MPPYPNRDFQQFSGNYYEPLSFRAVLQRLVFWFANSITKWSFIVSTHREELLCLLHDAYRWEHGVAGLLMAFLERHPDCGQLSAEIEAFLAQTLEHQRLLAECLARIEDRTQIQQPQGADFWPSQYQADPSMEDAHRGLAHVHTCKIQEIELYPSMIVAAESGGFFETRFVCEGIQAENASMAASLEALTSSCDRPAPAG</sequence>
<dbReference type="EMBL" id="CP038152">
    <property type="protein sequence ID" value="QBR04018.1"/>
    <property type="molecule type" value="Genomic_DNA"/>
</dbReference>
<evidence type="ECO:0000313" key="2">
    <source>
        <dbReference type="Proteomes" id="UP000295727"/>
    </source>
</evidence>
<accession>A0A4P7D745</accession>
<evidence type="ECO:0000313" key="1">
    <source>
        <dbReference type="EMBL" id="QBR04018.1"/>
    </source>
</evidence>